<dbReference type="SUPFAM" id="SSF55729">
    <property type="entry name" value="Acyl-CoA N-acyltransferases (Nat)"/>
    <property type="match status" value="1"/>
</dbReference>
<dbReference type="EMBL" id="LAZR01005401">
    <property type="protein sequence ID" value="KKN00222.1"/>
    <property type="molecule type" value="Genomic_DNA"/>
</dbReference>
<reference evidence="2" key="1">
    <citation type="journal article" date="2015" name="Nature">
        <title>Complex archaea that bridge the gap between prokaryotes and eukaryotes.</title>
        <authorList>
            <person name="Spang A."/>
            <person name="Saw J.H."/>
            <person name="Jorgensen S.L."/>
            <person name="Zaremba-Niedzwiedzka K."/>
            <person name="Martijn J."/>
            <person name="Lind A.E."/>
            <person name="van Eijk R."/>
            <person name="Schleper C."/>
            <person name="Guy L."/>
            <person name="Ettema T.J."/>
        </authorList>
    </citation>
    <scope>NUCLEOTIDE SEQUENCE</scope>
</reference>
<evidence type="ECO:0000313" key="2">
    <source>
        <dbReference type="EMBL" id="KKN00222.1"/>
    </source>
</evidence>
<name>A0A0F9MLL0_9ZZZZ</name>
<dbReference type="InterPro" id="IPR016181">
    <property type="entry name" value="Acyl_CoA_acyltransferase"/>
</dbReference>
<organism evidence="2">
    <name type="scientific">marine sediment metagenome</name>
    <dbReference type="NCBI Taxonomy" id="412755"/>
    <lineage>
        <taxon>unclassified sequences</taxon>
        <taxon>metagenomes</taxon>
        <taxon>ecological metagenomes</taxon>
    </lineage>
</organism>
<dbReference type="GO" id="GO:0016747">
    <property type="term" value="F:acyltransferase activity, transferring groups other than amino-acyl groups"/>
    <property type="evidence" value="ECO:0007669"/>
    <property type="project" value="InterPro"/>
</dbReference>
<accession>A0A0F9MLL0</accession>
<dbReference type="Gene3D" id="3.40.630.30">
    <property type="match status" value="1"/>
</dbReference>
<proteinExistence type="predicted"/>
<sequence length="214" mass="25052">MAYEIHSCLEKNFKGVFEINKESHLFATAQFITSPMTIERTVKNKKKLFLVAECLDTHETVGYIIGKMKTKGVFYNELLGVKKEHRRRGVGGGLIIALLKLINMKEIKGLENNFWSWKWFADVPTYNFEALQMYKVMNFTTEGIMKRHTRAKTDIHILSFFLDERKIPKYGIHVSNPAKIIDKSIKQYLENKLKGIIPTKKKIDTKKDIKYWMK</sequence>
<dbReference type="CDD" id="cd04301">
    <property type="entry name" value="NAT_SF"/>
    <property type="match status" value="1"/>
</dbReference>
<dbReference type="InterPro" id="IPR000182">
    <property type="entry name" value="GNAT_dom"/>
</dbReference>
<protein>
    <recommendedName>
        <fullName evidence="1">N-acetyltransferase domain-containing protein</fullName>
    </recommendedName>
</protein>
<evidence type="ECO:0000259" key="1">
    <source>
        <dbReference type="PROSITE" id="PS51186"/>
    </source>
</evidence>
<dbReference type="AlphaFoldDB" id="A0A0F9MLL0"/>
<dbReference type="Pfam" id="PF00583">
    <property type="entry name" value="Acetyltransf_1"/>
    <property type="match status" value="1"/>
</dbReference>
<comment type="caution">
    <text evidence="2">The sequence shown here is derived from an EMBL/GenBank/DDBJ whole genome shotgun (WGS) entry which is preliminary data.</text>
</comment>
<dbReference type="PROSITE" id="PS51186">
    <property type="entry name" value="GNAT"/>
    <property type="match status" value="1"/>
</dbReference>
<gene>
    <name evidence="2" type="ORF">LCGC14_1139940</name>
</gene>
<feature type="domain" description="N-acetyltransferase" evidence="1">
    <location>
        <begin position="3"/>
        <end position="168"/>
    </location>
</feature>